<feature type="compositionally biased region" description="Pro residues" evidence="1">
    <location>
        <begin position="53"/>
        <end position="64"/>
    </location>
</feature>
<evidence type="ECO:0000313" key="2">
    <source>
        <dbReference type="EMBL" id="KAG0482347.1"/>
    </source>
</evidence>
<protein>
    <submittedName>
        <fullName evidence="2">Uncharacterized protein</fullName>
    </submittedName>
</protein>
<feature type="compositionally biased region" description="Basic and acidic residues" evidence="1">
    <location>
        <begin position="119"/>
        <end position="135"/>
    </location>
</feature>
<comment type="caution">
    <text evidence="2">The sequence shown here is derived from an EMBL/GenBank/DDBJ whole genome shotgun (WGS) entry which is preliminary data.</text>
</comment>
<proteinExistence type="predicted"/>
<gene>
    <name evidence="2" type="ORF">HPP92_010431</name>
</gene>
<dbReference type="AlphaFoldDB" id="A0A835V1T8"/>
<name>A0A835V1T8_VANPL</name>
<sequence length="158" mass="17660">MKKSMYASEQEKLRFRSSGRLDARIGRWRRAVEIERVVRQNWVRWWRRLVTPPVQPLQLPPPPTGGGGEGTAYCPTPAKAGVGRSSKPGEQGRSAMVAVGTHRMRSPWAEGKVVEEEEERSRAVAGEERGGEGRGYRKRSTLSRKRPPVSGWLSPALS</sequence>
<accession>A0A835V1T8</accession>
<dbReference type="Proteomes" id="UP000639772">
    <property type="component" value="Unassembled WGS sequence"/>
</dbReference>
<reference evidence="2 3" key="1">
    <citation type="journal article" date="2020" name="Nat. Food">
        <title>A phased Vanilla planifolia genome enables genetic improvement of flavour and production.</title>
        <authorList>
            <person name="Hasing T."/>
            <person name="Tang H."/>
            <person name="Brym M."/>
            <person name="Khazi F."/>
            <person name="Huang T."/>
            <person name="Chambers A.H."/>
        </authorList>
    </citation>
    <scope>NUCLEOTIDE SEQUENCE [LARGE SCALE GENOMIC DNA]</scope>
    <source>
        <tissue evidence="2">Leaf</tissue>
    </source>
</reference>
<evidence type="ECO:0000313" key="3">
    <source>
        <dbReference type="Proteomes" id="UP000639772"/>
    </source>
</evidence>
<dbReference type="EMBL" id="JADCNM010000005">
    <property type="protein sequence ID" value="KAG0482347.1"/>
    <property type="molecule type" value="Genomic_DNA"/>
</dbReference>
<evidence type="ECO:0000256" key="1">
    <source>
        <dbReference type="SAM" id="MobiDB-lite"/>
    </source>
</evidence>
<organism evidence="2 3">
    <name type="scientific">Vanilla planifolia</name>
    <name type="common">Vanilla</name>
    <dbReference type="NCBI Taxonomy" id="51239"/>
    <lineage>
        <taxon>Eukaryota</taxon>
        <taxon>Viridiplantae</taxon>
        <taxon>Streptophyta</taxon>
        <taxon>Embryophyta</taxon>
        <taxon>Tracheophyta</taxon>
        <taxon>Spermatophyta</taxon>
        <taxon>Magnoliopsida</taxon>
        <taxon>Liliopsida</taxon>
        <taxon>Asparagales</taxon>
        <taxon>Orchidaceae</taxon>
        <taxon>Vanilloideae</taxon>
        <taxon>Vanilleae</taxon>
        <taxon>Vanilla</taxon>
    </lineage>
</organism>
<feature type="compositionally biased region" description="Basic residues" evidence="1">
    <location>
        <begin position="136"/>
        <end position="147"/>
    </location>
</feature>
<feature type="region of interest" description="Disordered" evidence="1">
    <location>
        <begin position="53"/>
        <end position="158"/>
    </location>
</feature>